<reference evidence="1" key="1">
    <citation type="submission" date="2023-01" db="EMBL/GenBank/DDBJ databases">
        <title>Colletotrichum chrysophilum M932 genome sequence.</title>
        <authorList>
            <person name="Baroncelli R."/>
        </authorList>
    </citation>
    <scope>NUCLEOTIDE SEQUENCE</scope>
    <source>
        <strain evidence="1">M932</strain>
    </source>
</reference>
<evidence type="ECO:0000313" key="2">
    <source>
        <dbReference type="Proteomes" id="UP001243330"/>
    </source>
</evidence>
<name>A0AAD9AIL5_9PEZI</name>
<sequence length="270" mass="30138">MMNPDGIKMGYVNWKENIGIVAVNCSLSPCLRRYSGEISHGSLKEKLISQEPMDYAKLDRTVEGYTYHPWFIKLLEPCEVDGRCTNEGPWDCVMGIQSTVSDLIASFQNMSIQGDRHFLDRIVDPMSRVWLPAVDKLGNATLEGISAAFDGMATGYTDFMRNNWEDKACAHSMRERGKRPGWKSTIPPFLFYNLKINRDENQDQPDENGMNVPLLQLQELETLADKTVGRFSADAAAPGFIVENDGNSSGGASTGQQAGLLRRVFKSRSN</sequence>
<gene>
    <name evidence="1" type="ORF">CCHR01_09071</name>
</gene>
<organism evidence="1 2">
    <name type="scientific">Colletotrichum chrysophilum</name>
    <dbReference type="NCBI Taxonomy" id="1836956"/>
    <lineage>
        <taxon>Eukaryota</taxon>
        <taxon>Fungi</taxon>
        <taxon>Dikarya</taxon>
        <taxon>Ascomycota</taxon>
        <taxon>Pezizomycotina</taxon>
        <taxon>Sordariomycetes</taxon>
        <taxon>Hypocreomycetidae</taxon>
        <taxon>Glomerellales</taxon>
        <taxon>Glomerellaceae</taxon>
        <taxon>Colletotrichum</taxon>
        <taxon>Colletotrichum gloeosporioides species complex</taxon>
    </lineage>
</organism>
<keyword evidence="2" id="KW-1185">Reference proteome</keyword>
<evidence type="ECO:0000313" key="1">
    <source>
        <dbReference type="EMBL" id="KAK1848304.1"/>
    </source>
</evidence>
<dbReference type="AlphaFoldDB" id="A0AAD9AIL5"/>
<comment type="caution">
    <text evidence="1">The sequence shown here is derived from an EMBL/GenBank/DDBJ whole genome shotgun (WGS) entry which is preliminary data.</text>
</comment>
<dbReference type="EMBL" id="JAQOWY010000175">
    <property type="protein sequence ID" value="KAK1848304.1"/>
    <property type="molecule type" value="Genomic_DNA"/>
</dbReference>
<dbReference type="Proteomes" id="UP001243330">
    <property type="component" value="Unassembled WGS sequence"/>
</dbReference>
<protein>
    <submittedName>
        <fullName evidence="1">Uncharacterized protein</fullName>
    </submittedName>
</protein>
<proteinExistence type="predicted"/>
<accession>A0AAD9AIL5</accession>